<sequence>MKRYLVILWLFCTLGCSNHIEPGSHLRQSEVALIQRLHLLDSGEHIYKFYSEYKTKVAGNFFTDKRMACYWLDEKDKSKDRILSAYYPDIVAIDTVYNAGLTYSPYMLVTTKNRTQFRVCADGSHQQIKAFFEAALEQWRLHQPAE</sequence>
<reference evidence="1 2" key="1">
    <citation type="submission" date="2016-10" db="EMBL/GenBank/DDBJ databases">
        <authorList>
            <person name="de Groot N.N."/>
        </authorList>
    </citation>
    <scope>NUCLEOTIDE SEQUENCE [LARGE SCALE GENOMIC DNA]</scope>
    <source>
        <strain evidence="1 2">Vu-144</strain>
    </source>
</reference>
<accession>A0A1H4A7P3</accession>
<protein>
    <submittedName>
        <fullName evidence="1">Uncharacterized protein</fullName>
    </submittedName>
</protein>
<dbReference type="Proteomes" id="UP000199041">
    <property type="component" value="Unassembled WGS sequence"/>
</dbReference>
<organism evidence="1 2">
    <name type="scientific">Arachidicoccus rhizosphaerae</name>
    <dbReference type="NCBI Taxonomy" id="551991"/>
    <lineage>
        <taxon>Bacteria</taxon>
        <taxon>Pseudomonadati</taxon>
        <taxon>Bacteroidota</taxon>
        <taxon>Chitinophagia</taxon>
        <taxon>Chitinophagales</taxon>
        <taxon>Chitinophagaceae</taxon>
        <taxon>Arachidicoccus</taxon>
    </lineage>
</organism>
<evidence type="ECO:0000313" key="1">
    <source>
        <dbReference type="EMBL" id="SEA31957.1"/>
    </source>
</evidence>
<name>A0A1H4A7P3_9BACT</name>
<evidence type="ECO:0000313" key="2">
    <source>
        <dbReference type="Proteomes" id="UP000199041"/>
    </source>
</evidence>
<dbReference type="EMBL" id="FNQY01000013">
    <property type="protein sequence ID" value="SEA31957.1"/>
    <property type="molecule type" value="Genomic_DNA"/>
</dbReference>
<dbReference type="AlphaFoldDB" id="A0A1H4A7P3"/>
<gene>
    <name evidence="1" type="ORF">SAMN05192529_113107</name>
</gene>
<proteinExistence type="predicted"/>
<keyword evidence="2" id="KW-1185">Reference proteome</keyword>